<keyword evidence="4 7" id="KW-1133">Transmembrane helix</keyword>
<sequence>MDSRSQPEEEVPLQLMDDGSPVQPGGAIVVEETTVDIPTEPPRDHVIWSLLCFFYSNYFCLGLVALIYSIKARDRKSAGDMEDAQHHGFNSCCLNTFSTALFVLCLIGFISLLFFSPRKAWNLYDVYSSYRYYFSYRLPLPLI</sequence>
<evidence type="ECO:0000256" key="6">
    <source>
        <dbReference type="SAM" id="MobiDB-lite"/>
    </source>
</evidence>
<dbReference type="GO" id="GO:0005886">
    <property type="term" value="C:plasma membrane"/>
    <property type="evidence" value="ECO:0007669"/>
    <property type="project" value="TreeGrafter"/>
</dbReference>
<evidence type="ECO:0000256" key="7">
    <source>
        <dbReference type="SAM" id="Phobius"/>
    </source>
</evidence>
<evidence type="ECO:0000256" key="2">
    <source>
        <dbReference type="ARBA" id="ARBA00006843"/>
    </source>
</evidence>
<reference evidence="8" key="3">
    <citation type="submission" date="2025-09" db="UniProtKB">
        <authorList>
            <consortium name="Ensembl"/>
        </authorList>
    </citation>
    <scope>IDENTIFICATION</scope>
</reference>
<evidence type="ECO:0000313" key="9">
    <source>
        <dbReference type="Proteomes" id="UP000265040"/>
    </source>
</evidence>
<dbReference type="PANTHER" id="PTHR13999">
    <property type="entry name" value="INTERFERON INDUCIBLE TRANSMEMBRANE PROTEIN"/>
    <property type="match status" value="1"/>
</dbReference>
<name>A0AAQ6IQ46_ANATE</name>
<reference evidence="8 9" key="1">
    <citation type="submission" date="2021-04" db="EMBL/GenBank/DDBJ databases">
        <authorList>
            <consortium name="Wellcome Sanger Institute Data Sharing"/>
        </authorList>
    </citation>
    <scope>NUCLEOTIDE SEQUENCE [LARGE SCALE GENOMIC DNA]</scope>
</reference>
<reference evidence="8" key="2">
    <citation type="submission" date="2025-08" db="UniProtKB">
        <authorList>
            <consortium name="Ensembl"/>
        </authorList>
    </citation>
    <scope>IDENTIFICATION</scope>
</reference>
<dbReference type="GeneTree" id="ENSGT00950000182857"/>
<keyword evidence="3 7" id="KW-0812">Transmembrane</keyword>
<evidence type="ECO:0000256" key="5">
    <source>
        <dbReference type="ARBA" id="ARBA00023136"/>
    </source>
</evidence>
<accession>A0AAQ6IQ46</accession>
<dbReference type="Proteomes" id="UP000265040">
    <property type="component" value="Chromosome 10"/>
</dbReference>
<dbReference type="InterPro" id="IPR051517">
    <property type="entry name" value="IFITM_antiviral_protein"/>
</dbReference>
<dbReference type="Pfam" id="PF04505">
    <property type="entry name" value="CD225"/>
    <property type="match status" value="1"/>
</dbReference>
<evidence type="ECO:0000256" key="1">
    <source>
        <dbReference type="ARBA" id="ARBA00004370"/>
    </source>
</evidence>
<feature type="region of interest" description="Disordered" evidence="6">
    <location>
        <begin position="1"/>
        <end position="21"/>
    </location>
</feature>
<evidence type="ECO:0000313" key="8">
    <source>
        <dbReference type="Ensembl" id="ENSATEP00000077599.1"/>
    </source>
</evidence>
<feature type="transmembrane region" description="Helical" evidence="7">
    <location>
        <begin position="89"/>
        <end position="115"/>
    </location>
</feature>
<keyword evidence="5 7" id="KW-0472">Membrane</keyword>
<dbReference type="Ensembl" id="ENSATET00000078987.1">
    <property type="protein sequence ID" value="ENSATEP00000077599.1"/>
    <property type="gene ID" value="ENSATEG00000032543.1"/>
</dbReference>
<protein>
    <submittedName>
        <fullName evidence="8">Uncharacterized protein</fullName>
    </submittedName>
</protein>
<proteinExistence type="inferred from homology"/>
<comment type="similarity">
    <text evidence="2">Belongs to the CD225/Dispanin family.</text>
</comment>
<comment type="subcellular location">
    <subcellularLocation>
        <location evidence="1">Membrane</location>
    </subcellularLocation>
</comment>
<dbReference type="InterPro" id="IPR007593">
    <property type="entry name" value="CD225/Dispanin_fam"/>
</dbReference>
<evidence type="ECO:0000256" key="3">
    <source>
        <dbReference type="ARBA" id="ARBA00022692"/>
    </source>
</evidence>
<dbReference type="GeneID" id="113160360"/>
<keyword evidence="9" id="KW-1185">Reference proteome</keyword>
<dbReference type="AlphaFoldDB" id="A0AAQ6IQ46"/>
<evidence type="ECO:0000256" key="4">
    <source>
        <dbReference type="ARBA" id="ARBA00022989"/>
    </source>
</evidence>
<feature type="transmembrane region" description="Helical" evidence="7">
    <location>
        <begin position="46"/>
        <end position="68"/>
    </location>
</feature>
<dbReference type="RefSeq" id="XP_026213366.1">
    <property type="nucleotide sequence ID" value="XM_026357581.1"/>
</dbReference>
<organism evidence="8 9">
    <name type="scientific">Anabas testudineus</name>
    <name type="common">Climbing perch</name>
    <name type="synonym">Anthias testudineus</name>
    <dbReference type="NCBI Taxonomy" id="64144"/>
    <lineage>
        <taxon>Eukaryota</taxon>
        <taxon>Metazoa</taxon>
        <taxon>Chordata</taxon>
        <taxon>Craniata</taxon>
        <taxon>Vertebrata</taxon>
        <taxon>Euteleostomi</taxon>
        <taxon>Actinopterygii</taxon>
        <taxon>Neopterygii</taxon>
        <taxon>Teleostei</taxon>
        <taxon>Neoteleostei</taxon>
        <taxon>Acanthomorphata</taxon>
        <taxon>Anabantaria</taxon>
        <taxon>Anabantiformes</taxon>
        <taxon>Anabantoidei</taxon>
        <taxon>Anabantidae</taxon>
        <taxon>Anabas</taxon>
    </lineage>
</organism>